<evidence type="ECO:0000313" key="2">
    <source>
        <dbReference type="Proteomes" id="UP000799640"/>
    </source>
</evidence>
<sequence>MRGTGRGASRTVALRKVRCTDRCTVNRQSRRTTLIKLDTEKETPLGEQSTTIQGQAFDAACSLSVLIELCCTRNHAPSASPHQPTPLRQVRSSLVNARPLDGTRPALLVTVHSAAAERLLKRLWGAPCRLGEAWKGDGRDGRRQKKYRKFSGGHVDDANRNQCQGATKKAYVAHKLLKLA</sequence>
<name>A0A6G1HRT0_9PEZI</name>
<proteinExistence type="predicted"/>
<dbReference type="Proteomes" id="UP000799640">
    <property type="component" value="Unassembled WGS sequence"/>
</dbReference>
<reference evidence="1" key="1">
    <citation type="journal article" date="2020" name="Stud. Mycol.">
        <title>101 Dothideomycetes genomes: a test case for predicting lifestyles and emergence of pathogens.</title>
        <authorList>
            <person name="Haridas S."/>
            <person name="Albert R."/>
            <person name="Binder M."/>
            <person name="Bloem J."/>
            <person name="Labutti K."/>
            <person name="Salamov A."/>
            <person name="Andreopoulos B."/>
            <person name="Baker S."/>
            <person name="Barry K."/>
            <person name="Bills G."/>
            <person name="Bluhm B."/>
            <person name="Cannon C."/>
            <person name="Castanera R."/>
            <person name="Culley D."/>
            <person name="Daum C."/>
            <person name="Ezra D."/>
            <person name="Gonzalez J."/>
            <person name="Henrissat B."/>
            <person name="Kuo A."/>
            <person name="Liang C."/>
            <person name="Lipzen A."/>
            <person name="Lutzoni F."/>
            <person name="Magnuson J."/>
            <person name="Mondo S."/>
            <person name="Nolan M."/>
            <person name="Ohm R."/>
            <person name="Pangilinan J."/>
            <person name="Park H.-J."/>
            <person name="Ramirez L."/>
            <person name="Alfaro M."/>
            <person name="Sun H."/>
            <person name="Tritt A."/>
            <person name="Yoshinaga Y."/>
            <person name="Zwiers L.-H."/>
            <person name="Turgeon B."/>
            <person name="Goodwin S."/>
            <person name="Spatafora J."/>
            <person name="Crous P."/>
            <person name="Grigoriev I."/>
        </authorList>
    </citation>
    <scope>NUCLEOTIDE SEQUENCE</scope>
    <source>
        <strain evidence="1">CBS 262.69</strain>
    </source>
</reference>
<keyword evidence="2" id="KW-1185">Reference proteome</keyword>
<organism evidence="1 2">
    <name type="scientific">Trichodelitschia bisporula</name>
    <dbReference type="NCBI Taxonomy" id="703511"/>
    <lineage>
        <taxon>Eukaryota</taxon>
        <taxon>Fungi</taxon>
        <taxon>Dikarya</taxon>
        <taxon>Ascomycota</taxon>
        <taxon>Pezizomycotina</taxon>
        <taxon>Dothideomycetes</taxon>
        <taxon>Dothideomycetes incertae sedis</taxon>
        <taxon>Phaeotrichales</taxon>
        <taxon>Phaeotrichaceae</taxon>
        <taxon>Trichodelitschia</taxon>
    </lineage>
</organism>
<protein>
    <submittedName>
        <fullName evidence="1">Uncharacterized protein</fullName>
    </submittedName>
</protein>
<gene>
    <name evidence="1" type="ORF">EJ06DRAFT_91098</name>
</gene>
<dbReference type="EMBL" id="ML996699">
    <property type="protein sequence ID" value="KAF2398763.1"/>
    <property type="molecule type" value="Genomic_DNA"/>
</dbReference>
<evidence type="ECO:0000313" key="1">
    <source>
        <dbReference type="EMBL" id="KAF2398763.1"/>
    </source>
</evidence>
<accession>A0A6G1HRT0</accession>
<dbReference type="AlphaFoldDB" id="A0A6G1HRT0"/>